<accession>A0A8K0T009</accession>
<evidence type="ECO:0000313" key="3">
    <source>
        <dbReference type="Proteomes" id="UP000813444"/>
    </source>
</evidence>
<feature type="region of interest" description="Disordered" evidence="1">
    <location>
        <begin position="1"/>
        <end position="94"/>
    </location>
</feature>
<name>A0A8K0T009_9HYPO</name>
<evidence type="ECO:0000256" key="1">
    <source>
        <dbReference type="SAM" id="MobiDB-lite"/>
    </source>
</evidence>
<keyword evidence="3" id="KW-1185">Reference proteome</keyword>
<reference evidence="2" key="1">
    <citation type="journal article" date="2021" name="Nat. Commun.">
        <title>Genetic determinants of endophytism in the Arabidopsis root mycobiome.</title>
        <authorList>
            <person name="Mesny F."/>
            <person name="Miyauchi S."/>
            <person name="Thiergart T."/>
            <person name="Pickel B."/>
            <person name="Atanasova L."/>
            <person name="Karlsson M."/>
            <person name="Huettel B."/>
            <person name="Barry K.W."/>
            <person name="Haridas S."/>
            <person name="Chen C."/>
            <person name="Bauer D."/>
            <person name="Andreopoulos W."/>
            <person name="Pangilinan J."/>
            <person name="LaButti K."/>
            <person name="Riley R."/>
            <person name="Lipzen A."/>
            <person name="Clum A."/>
            <person name="Drula E."/>
            <person name="Henrissat B."/>
            <person name="Kohler A."/>
            <person name="Grigoriev I.V."/>
            <person name="Martin F.M."/>
            <person name="Hacquard S."/>
        </authorList>
    </citation>
    <scope>NUCLEOTIDE SEQUENCE</scope>
    <source>
        <strain evidence="2">MPI-CAGE-CH-0235</strain>
    </source>
</reference>
<protein>
    <submittedName>
        <fullName evidence="2">Uncharacterized protein</fullName>
    </submittedName>
</protein>
<evidence type="ECO:0000313" key="2">
    <source>
        <dbReference type="EMBL" id="KAH7326421.1"/>
    </source>
</evidence>
<sequence length="261" mass="29772">MTDNIPHKRSAKRAKRKAHDDGEAGAEAPNRTPKVQRTVMPVSQGPAGQAANDQVYQDSGDADCDEENFQGKPAEDGRGSGDTDGNRAEENVTSDAKYSEMDMFVQVQRGIAAERRLNFARYRHWALEERLERRLDSRWRMYVRRLMMRNQEVWVMLEQLIRPLGGPMEDWGYEAVAIVEERIELMKEENDSLRAKLDHTPLTATPPASDDGMIHIREKGESQLLAFAEISGNATRQQFQEKLLGKAIQRETDRWFINSGI</sequence>
<proteinExistence type="predicted"/>
<dbReference type="Proteomes" id="UP000813444">
    <property type="component" value="Unassembled WGS sequence"/>
</dbReference>
<feature type="compositionally biased region" description="Basic residues" evidence="1">
    <location>
        <begin position="7"/>
        <end position="17"/>
    </location>
</feature>
<feature type="compositionally biased region" description="Basic and acidic residues" evidence="1">
    <location>
        <begin position="73"/>
        <end position="90"/>
    </location>
</feature>
<gene>
    <name evidence="2" type="ORF">B0I35DRAFT_405667</name>
</gene>
<organism evidence="2 3">
    <name type="scientific">Stachybotrys elegans</name>
    <dbReference type="NCBI Taxonomy" id="80388"/>
    <lineage>
        <taxon>Eukaryota</taxon>
        <taxon>Fungi</taxon>
        <taxon>Dikarya</taxon>
        <taxon>Ascomycota</taxon>
        <taxon>Pezizomycotina</taxon>
        <taxon>Sordariomycetes</taxon>
        <taxon>Hypocreomycetidae</taxon>
        <taxon>Hypocreales</taxon>
        <taxon>Stachybotryaceae</taxon>
        <taxon>Stachybotrys</taxon>
    </lineage>
</organism>
<comment type="caution">
    <text evidence="2">The sequence shown here is derived from an EMBL/GenBank/DDBJ whole genome shotgun (WGS) entry which is preliminary data.</text>
</comment>
<dbReference type="EMBL" id="JAGPNK010000002">
    <property type="protein sequence ID" value="KAH7326421.1"/>
    <property type="molecule type" value="Genomic_DNA"/>
</dbReference>
<dbReference type="AlphaFoldDB" id="A0A8K0T009"/>